<evidence type="ECO:0000256" key="8">
    <source>
        <dbReference type="ARBA" id="ARBA00023242"/>
    </source>
</evidence>
<dbReference type="PANTHER" id="PTHR15641:SF1">
    <property type="entry name" value="ELONGATOR COMPLEX PROTEIN 5"/>
    <property type="match status" value="1"/>
</dbReference>
<keyword evidence="7" id="KW-0819">tRNA processing</keyword>
<keyword evidence="8" id="KW-0539">Nucleus</keyword>
<evidence type="ECO:0000313" key="11">
    <source>
        <dbReference type="Proteomes" id="UP001489004"/>
    </source>
</evidence>
<gene>
    <name evidence="10" type="ORF">WJX72_012524</name>
</gene>
<dbReference type="EMBL" id="JALJOR010000008">
    <property type="protein sequence ID" value="KAK9813323.1"/>
    <property type="molecule type" value="Genomic_DNA"/>
</dbReference>
<comment type="subcellular location">
    <subcellularLocation>
        <location evidence="2">Cytoplasm</location>
    </subcellularLocation>
    <subcellularLocation>
        <location evidence="1">Nucleus</location>
    </subcellularLocation>
</comment>
<evidence type="ECO:0000256" key="5">
    <source>
        <dbReference type="ARBA" id="ARBA00020264"/>
    </source>
</evidence>
<evidence type="ECO:0000256" key="9">
    <source>
        <dbReference type="SAM" id="MobiDB-lite"/>
    </source>
</evidence>
<name>A0AAW1PYN2_9CHLO</name>
<evidence type="ECO:0000256" key="1">
    <source>
        <dbReference type="ARBA" id="ARBA00004123"/>
    </source>
</evidence>
<reference evidence="10 11" key="1">
    <citation type="journal article" date="2024" name="Nat. Commun.">
        <title>Phylogenomics reveals the evolutionary origins of lichenization in chlorophyte algae.</title>
        <authorList>
            <person name="Puginier C."/>
            <person name="Libourel C."/>
            <person name="Otte J."/>
            <person name="Skaloud P."/>
            <person name="Haon M."/>
            <person name="Grisel S."/>
            <person name="Petersen M."/>
            <person name="Berrin J.G."/>
            <person name="Delaux P.M."/>
            <person name="Dal Grande F."/>
            <person name="Keller J."/>
        </authorList>
    </citation>
    <scope>NUCLEOTIDE SEQUENCE [LARGE SCALE GENOMIC DNA]</scope>
    <source>
        <strain evidence="10 11">SAG 2043</strain>
    </source>
</reference>
<evidence type="ECO:0000256" key="3">
    <source>
        <dbReference type="ARBA" id="ARBA00005043"/>
    </source>
</evidence>
<evidence type="ECO:0000256" key="2">
    <source>
        <dbReference type="ARBA" id="ARBA00004496"/>
    </source>
</evidence>
<proteinExistence type="inferred from homology"/>
<sequence>MQSVISSLHDFKRCSPFFAVLEDSLGSLGGAIAQCQLLSGSRKSTVAPHSSKLAAAEPKNRQSGRVTEGLDPCSWLWAQPSISNNCLYAQRQPAPLDVSARCAVLHVTRETSQIDSLLVGELVRRLQREPSVAGILAVLHTDLVEPALLCALHKMAAAVVRLDEGAFPGTARTSQLDVRAKRQAGRHVRATDAHLNTGPAADAAQHASPKWPGMASDAQDASMRARVTLPYEHHMLPAPADKVPAAGCGPSIGRLGSVTYLRESDTDLDSDEDPDDDLVF</sequence>
<keyword evidence="6" id="KW-0963">Cytoplasm</keyword>
<accession>A0AAW1PYN2</accession>
<evidence type="ECO:0000256" key="7">
    <source>
        <dbReference type="ARBA" id="ARBA00022694"/>
    </source>
</evidence>
<protein>
    <recommendedName>
        <fullName evidence="5">Elongator complex protein 5</fullName>
    </recommendedName>
</protein>
<feature type="region of interest" description="Disordered" evidence="9">
    <location>
        <begin position="188"/>
        <end position="219"/>
    </location>
</feature>
<evidence type="ECO:0000256" key="6">
    <source>
        <dbReference type="ARBA" id="ARBA00022490"/>
    </source>
</evidence>
<dbReference type="AlphaFoldDB" id="A0AAW1PYN2"/>
<dbReference type="PANTHER" id="PTHR15641">
    <property type="entry name" value="ELONGATOR COMPLEX PROTEIN 5"/>
    <property type="match status" value="1"/>
</dbReference>
<dbReference type="GO" id="GO:0005634">
    <property type="term" value="C:nucleus"/>
    <property type="evidence" value="ECO:0007669"/>
    <property type="project" value="UniProtKB-SubCell"/>
</dbReference>
<dbReference type="GO" id="GO:0002098">
    <property type="term" value="P:tRNA wobble uridine modification"/>
    <property type="evidence" value="ECO:0007669"/>
    <property type="project" value="InterPro"/>
</dbReference>
<comment type="pathway">
    <text evidence="3">tRNA modification; 5-methoxycarbonylmethyl-2-thiouridine-tRNA biosynthesis.</text>
</comment>
<dbReference type="Proteomes" id="UP001489004">
    <property type="component" value="Unassembled WGS sequence"/>
</dbReference>
<comment type="similarity">
    <text evidence="4">Belongs to the ELP5 family.</text>
</comment>
<comment type="caution">
    <text evidence="10">The sequence shown here is derived from an EMBL/GenBank/DDBJ whole genome shotgun (WGS) entry which is preliminary data.</text>
</comment>
<dbReference type="InterPro" id="IPR019519">
    <property type="entry name" value="Elp5"/>
</dbReference>
<evidence type="ECO:0000313" key="10">
    <source>
        <dbReference type="EMBL" id="KAK9813323.1"/>
    </source>
</evidence>
<organism evidence="10 11">
    <name type="scientific">[Myrmecia] bisecta</name>
    <dbReference type="NCBI Taxonomy" id="41462"/>
    <lineage>
        <taxon>Eukaryota</taxon>
        <taxon>Viridiplantae</taxon>
        <taxon>Chlorophyta</taxon>
        <taxon>core chlorophytes</taxon>
        <taxon>Trebouxiophyceae</taxon>
        <taxon>Trebouxiales</taxon>
        <taxon>Trebouxiaceae</taxon>
        <taxon>Myrmecia</taxon>
    </lineage>
</organism>
<dbReference type="GO" id="GO:0005829">
    <property type="term" value="C:cytosol"/>
    <property type="evidence" value="ECO:0007669"/>
    <property type="project" value="TreeGrafter"/>
</dbReference>
<keyword evidence="11" id="KW-1185">Reference proteome</keyword>
<evidence type="ECO:0000256" key="4">
    <source>
        <dbReference type="ARBA" id="ARBA00009567"/>
    </source>
</evidence>
<dbReference type="GO" id="GO:0033588">
    <property type="term" value="C:elongator holoenzyme complex"/>
    <property type="evidence" value="ECO:0007669"/>
    <property type="project" value="InterPro"/>
</dbReference>
<dbReference type="GO" id="GO:0000049">
    <property type="term" value="F:tRNA binding"/>
    <property type="evidence" value="ECO:0007669"/>
    <property type="project" value="TreeGrafter"/>
</dbReference>